<dbReference type="PROSITE" id="PS00761">
    <property type="entry name" value="SPASE_I_3"/>
    <property type="match status" value="1"/>
</dbReference>
<keyword evidence="9" id="KW-1185">Reference proteome</keyword>
<name>A0ABP7VP36_9BACI</name>
<dbReference type="InterPro" id="IPR019533">
    <property type="entry name" value="Peptidase_S26"/>
</dbReference>
<comment type="similarity">
    <text evidence="3 6">Belongs to the peptidase S26 family.</text>
</comment>
<evidence type="ECO:0000313" key="9">
    <source>
        <dbReference type="Proteomes" id="UP001501734"/>
    </source>
</evidence>
<protein>
    <recommendedName>
        <fullName evidence="4 6">Signal peptidase I</fullName>
        <ecNumber evidence="4 6">3.4.21.89</ecNumber>
    </recommendedName>
</protein>
<dbReference type="EC" id="3.4.21.89" evidence="4 6"/>
<dbReference type="CDD" id="cd06530">
    <property type="entry name" value="S26_SPase_I"/>
    <property type="match status" value="1"/>
</dbReference>
<keyword evidence="6" id="KW-1133">Transmembrane helix</keyword>
<dbReference type="InterPro" id="IPR019758">
    <property type="entry name" value="Pept_S26A_signal_pept_1_CS"/>
</dbReference>
<feature type="domain" description="Peptidase S26" evidence="7">
    <location>
        <begin position="9"/>
        <end position="159"/>
    </location>
</feature>
<evidence type="ECO:0000313" key="8">
    <source>
        <dbReference type="EMBL" id="GAA4071221.1"/>
    </source>
</evidence>
<dbReference type="PRINTS" id="PR00727">
    <property type="entry name" value="LEADERPTASE"/>
</dbReference>
<evidence type="ECO:0000256" key="1">
    <source>
        <dbReference type="ARBA" id="ARBA00000677"/>
    </source>
</evidence>
<dbReference type="InterPro" id="IPR000223">
    <property type="entry name" value="Pept_S26A_signal_pept_1"/>
</dbReference>
<keyword evidence="6" id="KW-0472">Membrane</keyword>
<evidence type="ECO:0000259" key="7">
    <source>
        <dbReference type="Pfam" id="PF10502"/>
    </source>
</evidence>
<comment type="catalytic activity">
    <reaction evidence="1 6">
        <text>Cleavage of hydrophobic, N-terminal signal or leader sequences from secreted and periplasmic proteins.</text>
        <dbReference type="EC" id="3.4.21.89"/>
    </reaction>
</comment>
<dbReference type="Pfam" id="PF10502">
    <property type="entry name" value="Peptidase_S26"/>
    <property type="match status" value="1"/>
</dbReference>
<accession>A0ABP7VP36</accession>
<dbReference type="PANTHER" id="PTHR43390">
    <property type="entry name" value="SIGNAL PEPTIDASE I"/>
    <property type="match status" value="1"/>
</dbReference>
<dbReference type="Gene3D" id="2.10.109.10">
    <property type="entry name" value="Umud Fragment, subunit A"/>
    <property type="match status" value="1"/>
</dbReference>
<keyword evidence="6" id="KW-0812">Transmembrane</keyword>
<evidence type="ECO:0000256" key="6">
    <source>
        <dbReference type="RuleBase" id="RU362042"/>
    </source>
</evidence>
<dbReference type="EMBL" id="BAABDL010000085">
    <property type="protein sequence ID" value="GAA4071221.1"/>
    <property type="molecule type" value="Genomic_DNA"/>
</dbReference>
<dbReference type="NCBIfam" id="TIGR02227">
    <property type="entry name" value="sigpep_I_bact"/>
    <property type="match status" value="1"/>
</dbReference>
<reference evidence="9" key="1">
    <citation type="journal article" date="2019" name="Int. J. Syst. Evol. Microbiol.">
        <title>The Global Catalogue of Microorganisms (GCM) 10K type strain sequencing project: providing services to taxonomists for standard genome sequencing and annotation.</title>
        <authorList>
            <consortium name="The Broad Institute Genomics Platform"/>
            <consortium name="The Broad Institute Genome Sequencing Center for Infectious Disease"/>
            <person name="Wu L."/>
            <person name="Ma J."/>
        </authorList>
    </citation>
    <scope>NUCLEOTIDE SEQUENCE [LARGE SCALE GENOMIC DNA]</scope>
    <source>
        <strain evidence="9">JCM 17250</strain>
    </source>
</reference>
<comment type="subcellular location">
    <subcellularLocation>
        <location evidence="2">Cell membrane</location>
        <topology evidence="2">Single-pass type II membrane protein</topology>
    </subcellularLocation>
    <subcellularLocation>
        <location evidence="6">Membrane</location>
        <topology evidence="6">Single-pass type II membrane protein</topology>
    </subcellularLocation>
</comment>
<gene>
    <name evidence="8" type="primary">lepB_3</name>
    <name evidence="8" type="ORF">GCM10022410_16100</name>
</gene>
<evidence type="ECO:0000256" key="4">
    <source>
        <dbReference type="ARBA" id="ARBA00013208"/>
    </source>
</evidence>
<dbReference type="InterPro" id="IPR036286">
    <property type="entry name" value="LexA/Signal_pep-like_sf"/>
</dbReference>
<keyword evidence="5 6" id="KW-0378">Hydrolase</keyword>
<evidence type="ECO:0000256" key="5">
    <source>
        <dbReference type="ARBA" id="ARBA00022801"/>
    </source>
</evidence>
<proteinExistence type="inferred from homology"/>
<dbReference type="SUPFAM" id="SSF51306">
    <property type="entry name" value="LexA/Signal peptidase"/>
    <property type="match status" value="1"/>
</dbReference>
<evidence type="ECO:0000256" key="3">
    <source>
        <dbReference type="ARBA" id="ARBA00009370"/>
    </source>
</evidence>
<sequence>MNLRRRLHLLALGITIVIILTSFFIFSIAQVVGHSMTPTIEHEQWIITNQLSYLFNEPRRGDVILIDHDGNHYVKRIIGLPNETIEMINQQLYIDGIPYAQRFITDRSSFWTHDIPKTTIPNQSYYVLGDNRIASNDSRYSLGFIDISDIVGRAEFIIYPLSDWKVIH</sequence>
<feature type="transmembrane region" description="Helical" evidence="6">
    <location>
        <begin position="7"/>
        <end position="29"/>
    </location>
</feature>
<keyword evidence="6" id="KW-0645">Protease</keyword>
<dbReference type="Proteomes" id="UP001501734">
    <property type="component" value="Unassembled WGS sequence"/>
</dbReference>
<dbReference type="RefSeq" id="WP_344912035.1">
    <property type="nucleotide sequence ID" value="NZ_BAABDL010000085.1"/>
</dbReference>
<dbReference type="PANTHER" id="PTHR43390:SF1">
    <property type="entry name" value="CHLOROPLAST PROCESSING PEPTIDASE"/>
    <property type="match status" value="1"/>
</dbReference>
<organism evidence="8 9">
    <name type="scientific">Amphibacillus indicireducens</name>
    <dbReference type="NCBI Taxonomy" id="1076330"/>
    <lineage>
        <taxon>Bacteria</taxon>
        <taxon>Bacillati</taxon>
        <taxon>Bacillota</taxon>
        <taxon>Bacilli</taxon>
        <taxon>Bacillales</taxon>
        <taxon>Bacillaceae</taxon>
        <taxon>Amphibacillus</taxon>
    </lineage>
</organism>
<comment type="caution">
    <text evidence="8">The sequence shown here is derived from an EMBL/GenBank/DDBJ whole genome shotgun (WGS) entry which is preliminary data.</text>
</comment>
<evidence type="ECO:0000256" key="2">
    <source>
        <dbReference type="ARBA" id="ARBA00004401"/>
    </source>
</evidence>